<dbReference type="InterPro" id="IPR003441">
    <property type="entry name" value="NAC-dom"/>
</dbReference>
<evidence type="ECO:0000313" key="6">
    <source>
        <dbReference type="EMBL" id="EEF36387.1"/>
    </source>
</evidence>
<reference evidence="7" key="1">
    <citation type="journal article" date="2010" name="Nat. Biotechnol.">
        <title>Draft genome sequence of the oilseed species Ricinus communis.</title>
        <authorList>
            <person name="Chan A.P."/>
            <person name="Crabtree J."/>
            <person name="Zhao Q."/>
            <person name="Lorenzi H."/>
            <person name="Orvis J."/>
            <person name="Puiu D."/>
            <person name="Melake-Berhan A."/>
            <person name="Jones K.M."/>
            <person name="Redman J."/>
            <person name="Chen G."/>
            <person name="Cahoon E.B."/>
            <person name="Gedil M."/>
            <person name="Stanke M."/>
            <person name="Haas B.J."/>
            <person name="Wortman J.R."/>
            <person name="Fraser-Liggett C.M."/>
            <person name="Ravel J."/>
            <person name="Rabinowicz P.D."/>
        </authorList>
    </citation>
    <scope>NUCLEOTIDE SEQUENCE [LARGE SCALE GENOMIC DNA]</scope>
    <source>
        <strain evidence="7">cv. Hale</strain>
    </source>
</reference>
<organism evidence="6 7">
    <name type="scientific">Ricinus communis</name>
    <name type="common">Castor bean</name>
    <dbReference type="NCBI Taxonomy" id="3988"/>
    <lineage>
        <taxon>Eukaryota</taxon>
        <taxon>Viridiplantae</taxon>
        <taxon>Streptophyta</taxon>
        <taxon>Embryophyta</taxon>
        <taxon>Tracheophyta</taxon>
        <taxon>Spermatophyta</taxon>
        <taxon>Magnoliopsida</taxon>
        <taxon>eudicotyledons</taxon>
        <taxon>Gunneridae</taxon>
        <taxon>Pentapetalae</taxon>
        <taxon>rosids</taxon>
        <taxon>fabids</taxon>
        <taxon>Malpighiales</taxon>
        <taxon>Euphorbiaceae</taxon>
        <taxon>Acalyphoideae</taxon>
        <taxon>Acalypheae</taxon>
        <taxon>Ricinus</taxon>
    </lineage>
</organism>
<accession>B9SIZ4</accession>
<keyword evidence="4" id="KW-0539">Nucleus</keyword>
<evidence type="ECO:0000256" key="4">
    <source>
        <dbReference type="ARBA" id="ARBA00023242"/>
    </source>
</evidence>
<evidence type="ECO:0000259" key="5">
    <source>
        <dbReference type="PROSITE" id="PS51005"/>
    </source>
</evidence>
<dbReference type="GO" id="GO:0003677">
    <property type="term" value="F:DNA binding"/>
    <property type="evidence" value="ECO:0007669"/>
    <property type="project" value="UniProtKB-KW"/>
</dbReference>
<dbReference type="AlphaFoldDB" id="B9SIZ4"/>
<protein>
    <submittedName>
        <fullName evidence="6">Transcription factor, putative</fullName>
    </submittedName>
</protein>
<dbReference type="SUPFAM" id="SSF101941">
    <property type="entry name" value="NAC domain"/>
    <property type="match status" value="1"/>
</dbReference>
<dbReference type="PANTHER" id="PTHR31719">
    <property type="entry name" value="NAC TRANSCRIPTION FACTOR 56"/>
    <property type="match status" value="1"/>
</dbReference>
<keyword evidence="3" id="KW-0804">Transcription</keyword>
<gene>
    <name evidence="6" type="ORF">RCOM_0596980</name>
</gene>
<keyword evidence="2" id="KW-0238">DNA-binding</keyword>
<dbReference type="EMBL" id="EQ973978">
    <property type="protein sequence ID" value="EEF36387.1"/>
    <property type="molecule type" value="Genomic_DNA"/>
</dbReference>
<keyword evidence="1" id="KW-0805">Transcription regulation</keyword>
<dbReference type="OMA" id="NDNDHYG"/>
<dbReference type="Pfam" id="PF02365">
    <property type="entry name" value="NAM"/>
    <property type="match status" value="1"/>
</dbReference>
<evidence type="ECO:0000256" key="2">
    <source>
        <dbReference type="ARBA" id="ARBA00023125"/>
    </source>
</evidence>
<dbReference type="eggNOG" id="ENOG502S3PH">
    <property type="taxonomic scope" value="Eukaryota"/>
</dbReference>
<evidence type="ECO:0000313" key="7">
    <source>
        <dbReference type="Proteomes" id="UP000008311"/>
    </source>
</evidence>
<dbReference type="InParanoid" id="B9SIZ4"/>
<name>B9SIZ4_RICCO</name>
<sequence length="375" mass="41728">MTINDVLPLPPGIRFNPTDDELISYYLSNKIKGIPLPLNLIVECDIYGDKPPWEICHGRKQEECYFFTTLKKASKNRVARTAAGGEWRGNNSGKEVMDRKTKKVIGVKKQFTFKPRKGKKGTSCTSTSNAKATGWIMHEYSLMGGKDSSDGYALCHITKHCRGQKKDDDGEPIIITNQLVFDRYVSSQEARPGEFNNQVNIGGFYQGYAFEDADNQNNSGEAAMAENLARHQVHLIKDGDQINNREAVVAENAMFDQVRMIEDGNQIKNGGLYAIEDADDQLNNREVVMGETLMFDQAYVNEGGNQINNGSPTAMTGAGIITNTVAPREELQTEYGMEPEWAYLEKGSWFSDFDPAEIARMSTALDDAIAKNAFS</sequence>
<dbReference type="PROSITE" id="PS51005">
    <property type="entry name" value="NAC"/>
    <property type="match status" value="1"/>
</dbReference>
<dbReference type="InterPro" id="IPR036093">
    <property type="entry name" value="NAC_dom_sf"/>
</dbReference>
<dbReference type="Proteomes" id="UP000008311">
    <property type="component" value="Unassembled WGS sequence"/>
</dbReference>
<evidence type="ECO:0000256" key="3">
    <source>
        <dbReference type="ARBA" id="ARBA00023163"/>
    </source>
</evidence>
<dbReference type="KEGG" id="rcu:8277315"/>
<dbReference type="STRING" id="3988.B9SIZ4"/>
<dbReference type="OrthoDB" id="852227at2759"/>
<dbReference type="GO" id="GO:0006355">
    <property type="term" value="P:regulation of DNA-templated transcription"/>
    <property type="evidence" value="ECO:0007669"/>
    <property type="project" value="InterPro"/>
</dbReference>
<dbReference type="PANTHER" id="PTHR31719:SF172">
    <property type="entry name" value="NAC DOMAIN-CONTAINING PROTEIN 55"/>
    <property type="match status" value="1"/>
</dbReference>
<keyword evidence="7" id="KW-1185">Reference proteome</keyword>
<evidence type="ECO:0000256" key="1">
    <source>
        <dbReference type="ARBA" id="ARBA00023015"/>
    </source>
</evidence>
<dbReference type="Gene3D" id="2.170.150.80">
    <property type="entry name" value="NAC domain"/>
    <property type="match status" value="1"/>
</dbReference>
<proteinExistence type="predicted"/>
<feature type="domain" description="NAC" evidence="5">
    <location>
        <begin position="9"/>
        <end position="160"/>
    </location>
</feature>